<organism evidence="1">
    <name type="scientific">Cacopsylla melanoneura</name>
    <dbReference type="NCBI Taxonomy" id="428564"/>
    <lineage>
        <taxon>Eukaryota</taxon>
        <taxon>Metazoa</taxon>
        <taxon>Ecdysozoa</taxon>
        <taxon>Arthropoda</taxon>
        <taxon>Hexapoda</taxon>
        <taxon>Insecta</taxon>
        <taxon>Pterygota</taxon>
        <taxon>Neoptera</taxon>
        <taxon>Paraneoptera</taxon>
        <taxon>Hemiptera</taxon>
        <taxon>Sternorrhyncha</taxon>
        <taxon>Psylloidea</taxon>
        <taxon>Psyllidae</taxon>
        <taxon>Psyllinae</taxon>
        <taxon>Cacopsylla</taxon>
    </lineage>
</organism>
<proteinExistence type="predicted"/>
<dbReference type="EMBL" id="HBUF01501373">
    <property type="protein sequence ID" value="CAG6745585.1"/>
    <property type="molecule type" value="Transcribed_RNA"/>
</dbReference>
<protein>
    <submittedName>
        <fullName evidence="1">Uncharacterized protein</fullName>
    </submittedName>
</protein>
<sequence>MSISISYEEISRVEFLISNIRGRENQLRPLKRLTLYSNGNHFRITLRVTVLSFTSMPRSHMRWRDPLVDTTYYRYFFWSVFSFFFSEWHIYLNESVPNRIQVFPAS</sequence>
<name>A0A8D8ZER7_9HEMI</name>
<evidence type="ECO:0000313" key="1">
    <source>
        <dbReference type="EMBL" id="CAG6745585.1"/>
    </source>
</evidence>
<accession>A0A8D8ZER7</accession>
<reference evidence="1" key="1">
    <citation type="submission" date="2021-05" db="EMBL/GenBank/DDBJ databases">
        <authorList>
            <person name="Alioto T."/>
            <person name="Alioto T."/>
            <person name="Gomez Garrido J."/>
        </authorList>
    </citation>
    <scope>NUCLEOTIDE SEQUENCE</scope>
</reference>
<dbReference type="AlphaFoldDB" id="A0A8D8ZER7"/>